<dbReference type="Proteomes" id="UP001139286">
    <property type="component" value="Unassembled WGS sequence"/>
</dbReference>
<sequence>MDIKKHNKNIVEQFSKQANSYTAITSHSDALEKLISITSASKNDHVLDIACGSGIVSCEFAKYSNYVTGIDMTQGMIDEAKKLQTKLNLENITWQIGDVEHLPYDDNSFSIVVSRFGFHHFLNPLKVLSEMKRVCKPNGIIMVVDVSLPDSKIEKYNEMEKNRDCSHVAALSLTDFSRLFKNLELKNVNSDFYSMKIELNEQLQASFPCDSKALKNMIIADVGIDDLGVKVEKINNTYFLHYPIHIFSTRK</sequence>
<organism evidence="2 3">
    <name type="scientific">Neotamlana sargassicola</name>
    <dbReference type="NCBI Taxonomy" id="2883125"/>
    <lineage>
        <taxon>Bacteria</taxon>
        <taxon>Pseudomonadati</taxon>
        <taxon>Bacteroidota</taxon>
        <taxon>Flavobacteriia</taxon>
        <taxon>Flavobacteriales</taxon>
        <taxon>Flavobacteriaceae</taxon>
        <taxon>Neotamlana</taxon>
    </lineage>
</organism>
<dbReference type="InterPro" id="IPR025714">
    <property type="entry name" value="Methyltranfer_dom"/>
</dbReference>
<dbReference type="AlphaFoldDB" id="A0A9X1L574"/>
<dbReference type="PANTHER" id="PTHR43591">
    <property type="entry name" value="METHYLTRANSFERASE"/>
    <property type="match status" value="1"/>
</dbReference>
<accession>A0A9X1L574</accession>
<gene>
    <name evidence="2" type="ORF">LG651_11830</name>
</gene>
<name>A0A9X1L574_9FLAO</name>
<dbReference type="InterPro" id="IPR029063">
    <property type="entry name" value="SAM-dependent_MTases_sf"/>
</dbReference>
<dbReference type="GO" id="GO:0008757">
    <property type="term" value="F:S-adenosylmethionine-dependent methyltransferase activity"/>
    <property type="evidence" value="ECO:0007669"/>
    <property type="project" value="InterPro"/>
</dbReference>
<evidence type="ECO:0000313" key="2">
    <source>
        <dbReference type="EMBL" id="MCB4808942.1"/>
    </source>
</evidence>
<dbReference type="GO" id="GO:0032259">
    <property type="term" value="P:methylation"/>
    <property type="evidence" value="ECO:0007669"/>
    <property type="project" value="UniProtKB-KW"/>
</dbReference>
<feature type="domain" description="Methyltransferase" evidence="1">
    <location>
        <begin position="41"/>
        <end position="165"/>
    </location>
</feature>
<keyword evidence="2" id="KW-0489">Methyltransferase</keyword>
<dbReference type="SUPFAM" id="SSF53335">
    <property type="entry name" value="S-adenosyl-L-methionine-dependent methyltransferases"/>
    <property type="match status" value="1"/>
</dbReference>
<proteinExistence type="predicted"/>
<keyword evidence="3" id="KW-1185">Reference proteome</keyword>
<reference evidence="2" key="1">
    <citation type="submission" date="2021-10" db="EMBL/GenBank/DDBJ databases">
        <title>Tamlana sargassums sp. nov., and Tamlana laminarinivorans sp. nov., two new bacteria isolated from the brown alga.</title>
        <authorList>
            <person name="Li J."/>
        </authorList>
    </citation>
    <scope>NUCLEOTIDE SEQUENCE</scope>
    <source>
        <strain evidence="2">62-3</strain>
    </source>
</reference>
<evidence type="ECO:0000313" key="3">
    <source>
        <dbReference type="Proteomes" id="UP001139286"/>
    </source>
</evidence>
<evidence type="ECO:0000259" key="1">
    <source>
        <dbReference type="Pfam" id="PF13847"/>
    </source>
</evidence>
<keyword evidence="2" id="KW-0808">Transferase</keyword>
<dbReference type="PANTHER" id="PTHR43591:SF110">
    <property type="entry name" value="RHODANESE DOMAIN-CONTAINING PROTEIN"/>
    <property type="match status" value="1"/>
</dbReference>
<comment type="caution">
    <text evidence="2">The sequence shown here is derived from an EMBL/GenBank/DDBJ whole genome shotgun (WGS) entry which is preliminary data.</text>
</comment>
<dbReference type="Gene3D" id="3.40.50.150">
    <property type="entry name" value="Vaccinia Virus protein VP39"/>
    <property type="match status" value="1"/>
</dbReference>
<dbReference type="EMBL" id="JAJAPX010000004">
    <property type="protein sequence ID" value="MCB4808942.1"/>
    <property type="molecule type" value="Genomic_DNA"/>
</dbReference>
<dbReference type="Pfam" id="PF13847">
    <property type="entry name" value="Methyltransf_31"/>
    <property type="match status" value="1"/>
</dbReference>
<dbReference type="RefSeq" id="WP_226696334.1">
    <property type="nucleotide sequence ID" value="NZ_JAJAPX010000004.1"/>
</dbReference>
<dbReference type="CDD" id="cd02440">
    <property type="entry name" value="AdoMet_MTases"/>
    <property type="match status" value="1"/>
</dbReference>
<protein>
    <submittedName>
        <fullName evidence="2">Methyltransferase domain-containing protein</fullName>
    </submittedName>
</protein>